<dbReference type="InterPro" id="IPR049629">
    <property type="entry name" value="DPY30_SDC1_DD"/>
</dbReference>
<keyword evidence="3" id="KW-0539">Nucleus</keyword>
<dbReference type="AlphaFoldDB" id="A0A1A0H666"/>
<dbReference type="EMBL" id="LXTC01000006">
    <property type="protein sequence ID" value="OBA19450.1"/>
    <property type="molecule type" value="Genomic_DNA"/>
</dbReference>
<keyword evidence="6" id="KW-1185">Reference proteome</keyword>
<dbReference type="OrthoDB" id="417678at2759"/>
<evidence type="ECO:0000256" key="3">
    <source>
        <dbReference type="ARBA" id="ARBA00023242"/>
    </source>
</evidence>
<sequence>MEATPSLGDETTPSTIKTEPLAGPQNQHEPSKTDEPVAPEQKNETPDPSGPPAKKAKTEILASAREPPVHEMVGGSSVRQYLNKHLTEHLLEGLKDVSAKKPEDPLLALGEFLVQRSKELNGK</sequence>
<proteinExistence type="inferred from homology"/>
<feature type="region of interest" description="Disordered" evidence="4">
    <location>
        <begin position="1"/>
        <end position="75"/>
    </location>
</feature>
<evidence type="ECO:0000256" key="2">
    <source>
        <dbReference type="ARBA" id="ARBA00010849"/>
    </source>
</evidence>
<organism evidence="5 6">
    <name type="scientific">Metschnikowia bicuspidata var. bicuspidata NRRL YB-4993</name>
    <dbReference type="NCBI Taxonomy" id="869754"/>
    <lineage>
        <taxon>Eukaryota</taxon>
        <taxon>Fungi</taxon>
        <taxon>Dikarya</taxon>
        <taxon>Ascomycota</taxon>
        <taxon>Saccharomycotina</taxon>
        <taxon>Pichiomycetes</taxon>
        <taxon>Metschnikowiaceae</taxon>
        <taxon>Metschnikowia</taxon>
    </lineage>
</organism>
<dbReference type="Gene3D" id="1.20.890.10">
    <property type="entry name" value="cAMP-dependent protein kinase regulatory subunit, dimerization-anchoring domain"/>
    <property type="match status" value="1"/>
</dbReference>
<dbReference type="Proteomes" id="UP000092555">
    <property type="component" value="Unassembled WGS sequence"/>
</dbReference>
<evidence type="ECO:0000256" key="4">
    <source>
        <dbReference type="SAM" id="MobiDB-lite"/>
    </source>
</evidence>
<dbReference type="GeneID" id="30027296"/>
<dbReference type="InterPro" id="IPR007858">
    <property type="entry name" value="Dpy-30_motif"/>
</dbReference>
<comment type="similarity">
    <text evidence="2">Belongs to the dpy-30 family.</text>
</comment>
<accession>A0A1A0H666</accession>
<feature type="compositionally biased region" description="Basic and acidic residues" evidence="4">
    <location>
        <begin position="29"/>
        <end position="45"/>
    </location>
</feature>
<gene>
    <name evidence="5" type="ORF">METBIDRAFT_13213</name>
</gene>
<dbReference type="RefSeq" id="XP_018709978.1">
    <property type="nucleotide sequence ID" value="XM_018854320.1"/>
</dbReference>
<protein>
    <submittedName>
        <fullName evidence="5">Uncharacterized protein</fullName>
    </submittedName>
</protein>
<dbReference type="GO" id="GO:0005634">
    <property type="term" value="C:nucleus"/>
    <property type="evidence" value="ECO:0007669"/>
    <property type="project" value="UniProtKB-SubCell"/>
</dbReference>
<evidence type="ECO:0000313" key="6">
    <source>
        <dbReference type="Proteomes" id="UP000092555"/>
    </source>
</evidence>
<evidence type="ECO:0000256" key="1">
    <source>
        <dbReference type="ARBA" id="ARBA00004123"/>
    </source>
</evidence>
<name>A0A1A0H666_9ASCO</name>
<comment type="subcellular location">
    <subcellularLocation>
        <location evidence="1">Nucleus</location>
    </subcellularLocation>
</comment>
<dbReference type="Pfam" id="PF05186">
    <property type="entry name" value="Dpy-30"/>
    <property type="match status" value="1"/>
</dbReference>
<dbReference type="STRING" id="869754.A0A1A0H666"/>
<dbReference type="CDD" id="cd22965">
    <property type="entry name" value="DD_DPY30_SDC1"/>
    <property type="match status" value="1"/>
</dbReference>
<comment type="caution">
    <text evidence="5">The sequence shown here is derived from an EMBL/GenBank/DDBJ whole genome shotgun (WGS) entry which is preliminary data.</text>
</comment>
<evidence type="ECO:0000313" key="5">
    <source>
        <dbReference type="EMBL" id="OBA19450.1"/>
    </source>
</evidence>
<reference evidence="5 6" key="1">
    <citation type="submission" date="2016-05" db="EMBL/GenBank/DDBJ databases">
        <title>Comparative genomics of biotechnologically important yeasts.</title>
        <authorList>
            <consortium name="DOE Joint Genome Institute"/>
            <person name="Riley R."/>
            <person name="Haridas S."/>
            <person name="Wolfe K.H."/>
            <person name="Lopes M.R."/>
            <person name="Hittinger C.T."/>
            <person name="Goker M."/>
            <person name="Salamov A."/>
            <person name="Wisecaver J."/>
            <person name="Long T.M."/>
            <person name="Aerts A.L."/>
            <person name="Barry K."/>
            <person name="Choi C."/>
            <person name="Clum A."/>
            <person name="Coughlan A.Y."/>
            <person name="Deshpande S."/>
            <person name="Douglass A.P."/>
            <person name="Hanson S.J."/>
            <person name="Klenk H.-P."/>
            <person name="LaButti K."/>
            <person name="Lapidus A."/>
            <person name="Lindquist E."/>
            <person name="Lipzen A."/>
            <person name="Meier-kolthoff J.P."/>
            <person name="Ohm R.A."/>
            <person name="Otillar R.P."/>
            <person name="Pangilinan J."/>
            <person name="Peng Y."/>
            <person name="Rokas A."/>
            <person name="Rosa C.A."/>
            <person name="Scheuner C."/>
            <person name="Sibirny A.A."/>
            <person name="Slot J.C."/>
            <person name="Stielow J.B."/>
            <person name="Sun H."/>
            <person name="Kurtzman C.P."/>
            <person name="Blackwell M."/>
            <person name="Grigoriev I.V."/>
            <person name="Jeffries T.W."/>
        </authorList>
    </citation>
    <scope>NUCLEOTIDE SEQUENCE [LARGE SCALE GENOMIC DNA]</scope>
    <source>
        <strain evidence="5 6">NRRL YB-4993</strain>
    </source>
</reference>